<evidence type="ECO:0000256" key="6">
    <source>
        <dbReference type="ARBA" id="ARBA00022490"/>
    </source>
</evidence>
<dbReference type="GO" id="GO:0034450">
    <property type="term" value="F:ubiquitin-ubiquitin ligase activity"/>
    <property type="evidence" value="ECO:0007669"/>
    <property type="project" value="InterPro"/>
</dbReference>
<feature type="domain" description="U-box" evidence="12">
    <location>
        <begin position="1021"/>
        <end position="1095"/>
    </location>
</feature>
<keyword evidence="8" id="KW-0833">Ubl conjugation pathway</keyword>
<evidence type="ECO:0000313" key="13">
    <source>
        <dbReference type="EMBL" id="CAD7273565.1"/>
    </source>
</evidence>
<name>A0A7R9GAH7_9CRUS</name>
<evidence type="ECO:0000313" key="14">
    <source>
        <dbReference type="Proteomes" id="UP000678499"/>
    </source>
</evidence>
<dbReference type="InterPro" id="IPR019474">
    <property type="entry name" value="Ub_conjug_fac_E4_core"/>
</dbReference>
<keyword evidence="6" id="KW-0963">Cytoplasm</keyword>
<dbReference type="Proteomes" id="UP000678499">
    <property type="component" value="Unassembled WGS sequence"/>
</dbReference>
<dbReference type="InterPro" id="IPR045132">
    <property type="entry name" value="UBE4"/>
</dbReference>
<comment type="pathway">
    <text evidence="3">Protein modification; protein ubiquitination.</text>
</comment>
<dbReference type="PANTHER" id="PTHR13931">
    <property type="entry name" value="UBIQUITINATION FACTOR E4"/>
    <property type="match status" value="1"/>
</dbReference>
<comment type="similarity">
    <text evidence="4">Belongs to the ubiquitin conjugation factor E4 family.</text>
</comment>
<keyword evidence="14" id="KW-1185">Reference proteome</keyword>
<dbReference type="GO" id="GO:0036503">
    <property type="term" value="P:ERAD pathway"/>
    <property type="evidence" value="ECO:0007669"/>
    <property type="project" value="InterPro"/>
</dbReference>
<evidence type="ECO:0000256" key="8">
    <source>
        <dbReference type="ARBA" id="ARBA00022786"/>
    </source>
</evidence>
<dbReference type="GO" id="GO:0005634">
    <property type="term" value="C:nucleus"/>
    <property type="evidence" value="ECO:0007669"/>
    <property type="project" value="TreeGrafter"/>
</dbReference>
<comment type="catalytic activity">
    <reaction evidence="1">
        <text>S-ubiquitinyl-[E2 ubiquitin-conjugating enzyme]-L-cysteine + [acceptor protein]-L-lysine = [E2 ubiquitin-conjugating enzyme]-L-cysteine + N(6)-ubiquitinyl-[acceptor protein]-L-lysine.</text>
        <dbReference type="EC" id="2.3.2.27"/>
    </reaction>
</comment>
<dbReference type="EMBL" id="OA882181">
    <property type="protein sequence ID" value="CAD7273565.1"/>
    <property type="molecule type" value="Genomic_DNA"/>
</dbReference>
<evidence type="ECO:0000256" key="3">
    <source>
        <dbReference type="ARBA" id="ARBA00004906"/>
    </source>
</evidence>
<evidence type="ECO:0000256" key="11">
    <source>
        <dbReference type="ARBA" id="ARBA00040077"/>
    </source>
</evidence>
<evidence type="ECO:0000256" key="10">
    <source>
        <dbReference type="ARBA" id="ARBA00037624"/>
    </source>
</evidence>
<dbReference type="OrthoDB" id="20295at2759"/>
<gene>
    <name evidence="13" type="ORF">NMOB1V02_LOCUS1446</name>
</gene>
<dbReference type="EC" id="2.3.2.27" evidence="5"/>
<dbReference type="InterPro" id="IPR013083">
    <property type="entry name" value="Znf_RING/FYVE/PHD"/>
</dbReference>
<dbReference type="SMART" id="SM00504">
    <property type="entry name" value="Ubox"/>
    <property type="match status" value="1"/>
</dbReference>
<keyword evidence="7" id="KW-0808">Transferase</keyword>
<evidence type="ECO:0000256" key="5">
    <source>
        <dbReference type="ARBA" id="ARBA00012483"/>
    </source>
</evidence>
<evidence type="ECO:0000256" key="2">
    <source>
        <dbReference type="ARBA" id="ARBA00004496"/>
    </source>
</evidence>
<reference evidence="13" key="1">
    <citation type="submission" date="2020-11" db="EMBL/GenBank/DDBJ databases">
        <authorList>
            <person name="Tran Van P."/>
        </authorList>
    </citation>
    <scope>NUCLEOTIDE SEQUENCE</scope>
</reference>
<evidence type="ECO:0000256" key="1">
    <source>
        <dbReference type="ARBA" id="ARBA00000900"/>
    </source>
</evidence>
<organism evidence="13">
    <name type="scientific">Notodromas monacha</name>
    <dbReference type="NCBI Taxonomy" id="399045"/>
    <lineage>
        <taxon>Eukaryota</taxon>
        <taxon>Metazoa</taxon>
        <taxon>Ecdysozoa</taxon>
        <taxon>Arthropoda</taxon>
        <taxon>Crustacea</taxon>
        <taxon>Oligostraca</taxon>
        <taxon>Ostracoda</taxon>
        <taxon>Podocopa</taxon>
        <taxon>Podocopida</taxon>
        <taxon>Cypridocopina</taxon>
        <taxon>Cypridoidea</taxon>
        <taxon>Cyprididae</taxon>
        <taxon>Notodromas</taxon>
    </lineage>
</organism>
<dbReference type="Pfam" id="PF04564">
    <property type="entry name" value="U-box"/>
    <property type="match status" value="1"/>
</dbReference>
<dbReference type="GO" id="GO:0005737">
    <property type="term" value="C:cytoplasm"/>
    <property type="evidence" value="ECO:0007669"/>
    <property type="project" value="UniProtKB-SubCell"/>
</dbReference>
<evidence type="ECO:0000256" key="9">
    <source>
        <dbReference type="ARBA" id="ARBA00022990"/>
    </source>
</evidence>
<dbReference type="PANTHER" id="PTHR13931:SF16">
    <property type="entry name" value="UBIQUITIN CONJUGATION FACTOR E4 A"/>
    <property type="match status" value="1"/>
</dbReference>
<dbReference type="AlphaFoldDB" id="A0A7R9GAH7"/>
<dbReference type="UniPathway" id="UPA00143"/>
<protein>
    <recommendedName>
        <fullName evidence="11">Ubiquitin conjugation factor E4 A</fullName>
        <ecNumber evidence="5">2.3.2.27</ecNumber>
    </recommendedName>
</protein>
<dbReference type="InterPro" id="IPR003613">
    <property type="entry name" value="Ubox_domain"/>
</dbReference>
<dbReference type="FunFam" id="3.30.40.10:FF:000055">
    <property type="entry name" value="Ubiquitin conjugation factor e4 a"/>
    <property type="match status" value="1"/>
</dbReference>
<evidence type="ECO:0000256" key="4">
    <source>
        <dbReference type="ARBA" id="ARBA00007434"/>
    </source>
</evidence>
<dbReference type="GO" id="GO:0000209">
    <property type="term" value="P:protein polyubiquitination"/>
    <property type="evidence" value="ECO:0007669"/>
    <property type="project" value="TreeGrafter"/>
</dbReference>
<dbReference type="Gene3D" id="3.30.40.10">
    <property type="entry name" value="Zinc/RING finger domain, C3HC4 (zinc finger)"/>
    <property type="match status" value="1"/>
</dbReference>
<dbReference type="CDD" id="cd16658">
    <property type="entry name" value="RING-Ubox_UBE4B"/>
    <property type="match status" value="1"/>
</dbReference>
<dbReference type="SUPFAM" id="SSF57850">
    <property type="entry name" value="RING/U-box"/>
    <property type="match status" value="1"/>
</dbReference>
<sequence>MSLQGRIYTSAITFSLIFLHYPANSCPEFCTDMSEGGLQPNSNPFLTLFGSGNAVENADGVRIPSTTTISKCDSQNDDLTLAQSVARMTPDECKMNDFLESVFLFSISKMSREGQHFQDDNLKVRLEQDTQSPLTVESIEVLLFDRLLMSEEQLNRSLVSARGEEIASPSAPCAASEKKALIYLTRCFQRLQEQRRGAPFLSDDDLNRLEVMICQSVVTGFEEDGIYPGHDVETQFADMVHEYFKEMWFIHFANLLYDRAVNAANDDTLAKKIWSAPLSKLRKICAEATSSNIPSKLVFDLLHFYASDAKFGKMLISFSTPRIQGSQQDPHLGRRYMQTLFGSILSLSVLPRQEIGPYEFFQEPSSMHLSTLSSVERTVHTDLQSLQANLHDVWKKLLTCSKETRGMLLSWIGDCLLANKGRNSIAYLQPTSFVGVQFVSDGFMLNLGAILLQLCVPFVRYFPNPKIRKANPWYCYFSGAEKDSCDKYGIHAYRLNQETPLVSSDDTLKERICEGEFSFISDCFFLTHMAMSLGFSVCWDKYTKMFHDLGRLQHVHREARDSNSQDQARIRMLKEHIERGMTRYLSLRAALLEPRCLENMMDFAISTSYWLVQIATGDVKINPEGLVDAALTITDHDIEFPLPDVVDEVLHSIPEFVANNIIDLLICIRRSDSRSNFAGRSLEEILTFVLVFMGSPKRMKNPHFRAKLAECLEALLPINDDKSFGPDQGGGYFPMLTRAALFTSHPHIRQLVPCLLNVFVSIEVTGQSVAFEEKFNYRKPMYTIMKFAWEKDVHKNVFESMARETLHNMENVEPPLLLRFLNLLMNDAIFLLDEALNYMSNLKTMLHAREAGEWDSLAPAARAENESNVSHVGLLARFHNVMGRATINVLSMINESDAVRRVFCHPTLVDRIAAMLNYFLLHLVGPKKSNFKVKDMNEYEFKPAEIVTEICKLYLKFSDSTEIHAAVADDGRSYSDDLFKQAEDVLIKIHRMDLVPGIQSLSQKIRARSAEKKIEDELVADAPEEFLDPIMSTLMKDPVRLPTSGNIVDRPTIARHLLSDQSDPFNRQPLTMDIVEPVNDLRERIKVWINQRLSQRCDEN</sequence>
<evidence type="ECO:0000256" key="7">
    <source>
        <dbReference type="ARBA" id="ARBA00022679"/>
    </source>
</evidence>
<comment type="subcellular location">
    <subcellularLocation>
        <location evidence="2">Cytoplasm</location>
    </subcellularLocation>
</comment>
<comment type="function">
    <text evidence="10">Ubiquitin-protein ligase that probably functions as an E3 ligase in conjunction with specific E1 and E2 ligases. May also function as an E4 ligase mediating the assembly of polyubiquitin chains on substrates ubiquitinated by another E3 ubiquitin ligase. Mediates 'Lys-48'-linked polyubiquitination of substrates.</text>
</comment>
<dbReference type="Pfam" id="PF10408">
    <property type="entry name" value="Ufd2P_core"/>
    <property type="match status" value="1"/>
</dbReference>
<accession>A0A7R9GAH7</accession>
<dbReference type="GO" id="GO:0000151">
    <property type="term" value="C:ubiquitin ligase complex"/>
    <property type="evidence" value="ECO:0007669"/>
    <property type="project" value="InterPro"/>
</dbReference>
<dbReference type="GO" id="GO:0006511">
    <property type="term" value="P:ubiquitin-dependent protein catabolic process"/>
    <property type="evidence" value="ECO:0007669"/>
    <property type="project" value="InterPro"/>
</dbReference>
<dbReference type="EMBL" id="CAJPEX010000144">
    <property type="protein sequence ID" value="CAG0913717.1"/>
    <property type="molecule type" value="Genomic_DNA"/>
</dbReference>
<keyword evidence="9" id="KW-0007">Acetylation</keyword>
<evidence type="ECO:0000259" key="12">
    <source>
        <dbReference type="PROSITE" id="PS51698"/>
    </source>
</evidence>
<proteinExistence type="inferred from homology"/>
<dbReference type="PROSITE" id="PS51698">
    <property type="entry name" value="U_BOX"/>
    <property type="match status" value="1"/>
</dbReference>